<sequence length="204" mass="22045">MHSMDLSSVSADDIRACQAIADEAGIDLKDCYQCGKCTAGCPLAESMDLMPREVIRYLQLGAIDTVLESRTPWICAQCSVCSSRCPQGVDICSTMRAVRLAAKHAGKRPVPEADIFDDEFIANVRSHGVSNEQYLAAAYNLKSGHLMQDMGNATRMLKRRMVGPAMHNIKGKADVAALIDRALAADEARRKASDASQNGEAQPS</sequence>
<evidence type="ECO:0000259" key="6">
    <source>
        <dbReference type="PROSITE" id="PS51379"/>
    </source>
</evidence>
<dbReference type="GO" id="GO:0046872">
    <property type="term" value="F:metal ion binding"/>
    <property type="evidence" value="ECO:0007669"/>
    <property type="project" value="UniProtKB-KW"/>
</dbReference>
<keyword evidence="8" id="KW-1185">Reference proteome</keyword>
<evidence type="ECO:0000256" key="1">
    <source>
        <dbReference type="ARBA" id="ARBA00022485"/>
    </source>
</evidence>
<dbReference type="PANTHER" id="PTHR43255">
    <property type="entry name" value="IRON-SULFUR-BINDING OXIDOREDUCTASE FADF-RELATED-RELATED"/>
    <property type="match status" value="1"/>
</dbReference>
<dbReference type="SUPFAM" id="SSF46548">
    <property type="entry name" value="alpha-helical ferredoxin"/>
    <property type="match status" value="1"/>
</dbReference>
<keyword evidence="5" id="KW-0411">Iron-sulfur</keyword>
<dbReference type="GO" id="GO:0016491">
    <property type="term" value="F:oxidoreductase activity"/>
    <property type="evidence" value="ECO:0007669"/>
    <property type="project" value="UniProtKB-KW"/>
</dbReference>
<dbReference type="InterPro" id="IPR017896">
    <property type="entry name" value="4Fe4S_Fe-S-bd"/>
</dbReference>
<keyword evidence="1" id="KW-0004">4Fe-4S</keyword>
<dbReference type="Proteomes" id="UP000002026">
    <property type="component" value="Chromosome"/>
</dbReference>
<dbReference type="PANTHER" id="PTHR43255:SF1">
    <property type="entry name" value="IRON-SULFUR-BINDING OXIDOREDUCTASE FADF-RELATED"/>
    <property type="match status" value="1"/>
</dbReference>
<evidence type="ECO:0000256" key="5">
    <source>
        <dbReference type="ARBA" id="ARBA00023014"/>
    </source>
</evidence>
<keyword evidence="2" id="KW-0479">Metal-binding</keyword>
<dbReference type="PROSITE" id="PS00198">
    <property type="entry name" value="4FE4S_FER_1"/>
    <property type="match status" value="1"/>
</dbReference>
<dbReference type="Pfam" id="PF13183">
    <property type="entry name" value="Fer4_8"/>
    <property type="match status" value="1"/>
</dbReference>
<evidence type="ECO:0000256" key="4">
    <source>
        <dbReference type="ARBA" id="ARBA00023004"/>
    </source>
</evidence>
<protein>
    <recommendedName>
        <fullName evidence="6">4Fe-4S ferredoxin-type domain-containing protein</fullName>
    </recommendedName>
</protein>
<feature type="domain" description="4Fe-4S ferredoxin-type" evidence="6">
    <location>
        <begin position="22"/>
        <end position="52"/>
    </location>
</feature>
<proteinExistence type="predicted"/>
<dbReference type="HOGENOM" id="CLU_093432_1_0_11"/>
<dbReference type="AlphaFoldDB" id="C7N7A9"/>
<name>C7N7A9_SLAHD</name>
<evidence type="ECO:0000256" key="3">
    <source>
        <dbReference type="ARBA" id="ARBA00023002"/>
    </source>
</evidence>
<dbReference type="InterPro" id="IPR051460">
    <property type="entry name" value="HdrC_iron-sulfur_subunit"/>
</dbReference>
<evidence type="ECO:0000313" key="7">
    <source>
        <dbReference type="EMBL" id="ACV22794.1"/>
    </source>
</evidence>
<evidence type="ECO:0000313" key="8">
    <source>
        <dbReference type="Proteomes" id="UP000002026"/>
    </source>
</evidence>
<dbReference type="InterPro" id="IPR009051">
    <property type="entry name" value="Helical_ferredxn"/>
</dbReference>
<evidence type="ECO:0000256" key="2">
    <source>
        <dbReference type="ARBA" id="ARBA00022723"/>
    </source>
</evidence>
<keyword evidence="4" id="KW-0408">Iron</keyword>
<dbReference type="eggNOG" id="COG1150">
    <property type="taxonomic scope" value="Bacteria"/>
</dbReference>
<dbReference type="Gene3D" id="1.10.1060.10">
    <property type="entry name" value="Alpha-helical ferredoxin"/>
    <property type="match status" value="1"/>
</dbReference>
<dbReference type="PROSITE" id="PS51379">
    <property type="entry name" value="4FE4S_FER_2"/>
    <property type="match status" value="1"/>
</dbReference>
<dbReference type="EMBL" id="CP001684">
    <property type="protein sequence ID" value="ACV22794.1"/>
    <property type="molecule type" value="Genomic_DNA"/>
</dbReference>
<dbReference type="GO" id="GO:0005886">
    <property type="term" value="C:plasma membrane"/>
    <property type="evidence" value="ECO:0007669"/>
    <property type="project" value="TreeGrafter"/>
</dbReference>
<dbReference type="KEGG" id="shi:Shel_17750"/>
<dbReference type="InterPro" id="IPR017900">
    <property type="entry name" value="4Fe4S_Fe_S_CS"/>
</dbReference>
<reference evidence="7 8" key="1">
    <citation type="journal article" date="2009" name="Stand. Genomic Sci.">
        <title>Complete genome sequence of Slackia heliotrinireducens type strain (RHS 1).</title>
        <authorList>
            <person name="Pukall R."/>
            <person name="Lapidus A."/>
            <person name="Nolan M."/>
            <person name="Copeland A."/>
            <person name="Glavina Del Rio T."/>
            <person name="Lucas S."/>
            <person name="Chen F."/>
            <person name="Tice H."/>
            <person name="Cheng J.F."/>
            <person name="Chertkov O."/>
            <person name="Bruce D."/>
            <person name="Goodwin L."/>
            <person name="Kuske C."/>
            <person name="Brettin T."/>
            <person name="Detter J.C."/>
            <person name="Han C."/>
            <person name="Pitluck S."/>
            <person name="Pati A."/>
            <person name="Mavrommatis K."/>
            <person name="Ivanova N."/>
            <person name="Ovchinnikova G."/>
            <person name="Chen A."/>
            <person name="Palaniappan K."/>
            <person name="Schneider S."/>
            <person name="Rohde M."/>
            <person name="Chain P."/>
            <person name="D'haeseleer P."/>
            <person name="Goker M."/>
            <person name="Bristow J."/>
            <person name="Eisen J.A."/>
            <person name="Markowitz V."/>
            <person name="Kyrpides N.C."/>
            <person name="Klenk H.P."/>
            <person name="Hugenholtz P."/>
        </authorList>
    </citation>
    <scope>NUCLEOTIDE SEQUENCE [LARGE SCALE GENOMIC DNA]</scope>
    <source>
        <strain evidence="8">ATCC 29202 / DSM 20476 / NCTC 11029 / RHS 1</strain>
    </source>
</reference>
<gene>
    <name evidence="7" type="ordered locus">Shel_17750</name>
</gene>
<dbReference type="RefSeq" id="WP_012798896.1">
    <property type="nucleotide sequence ID" value="NC_013165.1"/>
</dbReference>
<accession>C7N7A9</accession>
<dbReference type="STRING" id="471855.Shel_17750"/>
<dbReference type="GO" id="GO:0051539">
    <property type="term" value="F:4 iron, 4 sulfur cluster binding"/>
    <property type="evidence" value="ECO:0007669"/>
    <property type="project" value="UniProtKB-KW"/>
</dbReference>
<keyword evidence="3" id="KW-0560">Oxidoreductase</keyword>
<organism evidence="7 8">
    <name type="scientific">Slackia heliotrinireducens (strain ATCC 29202 / DSM 20476 / NCTC 11029 / RHS 1)</name>
    <name type="common">Peptococcus heliotrinreducens</name>
    <dbReference type="NCBI Taxonomy" id="471855"/>
    <lineage>
        <taxon>Bacteria</taxon>
        <taxon>Bacillati</taxon>
        <taxon>Actinomycetota</taxon>
        <taxon>Coriobacteriia</taxon>
        <taxon>Eggerthellales</taxon>
        <taxon>Eggerthellaceae</taxon>
        <taxon>Slackia</taxon>
    </lineage>
</organism>